<gene>
    <name evidence="1" type="ORF">ASPBRDRAFT_570108</name>
</gene>
<organism evidence="1 2">
    <name type="scientific">Aspergillus brasiliensis (strain CBS 101740 / IMI 381727 / IBT 21946)</name>
    <dbReference type="NCBI Taxonomy" id="767769"/>
    <lineage>
        <taxon>Eukaryota</taxon>
        <taxon>Fungi</taxon>
        <taxon>Dikarya</taxon>
        <taxon>Ascomycota</taxon>
        <taxon>Pezizomycotina</taxon>
        <taxon>Eurotiomycetes</taxon>
        <taxon>Eurotiomycetidae</taxon>
        <taxon>Eurotiales</taxon>
        <taxon>Aspergillaceae</taxon>
        <taxon>Aspergillus</taxon>
        <taxon>Aspergillus subgen. Circumdati</taxon>
    </lineage>
</organism>
<dbReference type="Proteomes" id="UP000184499">
    <property type="component" value="Unassembled WGS sequence"/>
</dbReference>
<protein>
    <submittedName>
        <fullName evidence="1">Uncharacterized protein</fullName>
    </submittedName>
</protein>
<reference evidence="2" key="1">
    <citation type="journal article" date="2017" name="Genome Biol.">
        <title>Comparative genomics reveals high biological diversity and specific adaptations in the industrially and medically important fungal genus Aspergillus.</title>
        <authorList>
            <person name="de Vries R.P."/>
            <person name="Riley R."/>
            <person name="Wiebenga A."/>
            <person name="Aguilar-Osorio G."/>
            <person name="Amillis S."/>
            <person name="Uchima C.A."/>
            <person name="Anderluh G."/>
            <person name="Asadollahi M."/>
            <person name="Askin M."/>
            <person name="Barry K."/>
            <person name="Battaglia E."/>
            <person name="Bayram O."/>
            <person name="Benocci T."/>
            <person name="Braus-Stromeyer S.A."/>
            <person name="Caldana C."/>
            <person name="Canovas D."/>
            <person name="Cerqueira G.C."/>
            <person name="Chen F."/>
            <person name="Chen W."/>
            <person name="Choi C."/>
            <person name="Clum A."/>
            <person name="Dos Santos R.A."/>
            <person name="Damasio A.R."/>
            <person name="Diallinas G."/>
            <person name="Emri T."/>
            <person name="Fekete E."/>
            <person name="Flipphi M."/>
            <person name="Freyberg S."/>
            <person name="Gallo A."/>
            <person name="Gournas C."/>
            <person name="Habgood R."/>
            <person name="Hainaut M."/>
            <person name="Harispe M.L."/>
            <person name="Henrissat B."/>
            <person name="Hilden K.S."/>
            <person name="Hope R."/>
            <person name="Hossain A."/>
            <person name="Karabika E."/>
            <person name="Karaffa L."/>
            <person name="Karanyi Z."/>
            <person name="Krasevec N."/>
            <person name="Kuo A."/>
            <person name="Kusch H."/>
            <person name="LaButti K."/>
            <person name="Lagendijk E.L."/>
            <person name="Lapidus A."/>
            <person name="Levasseur A."/>
            <person name="Lindquist E."/>
            <person name="Lipzen A."/>
            <person name="Logrieco A.F."/>
            <person name="MacCabe A."/>
            <person name="Maekelae M.R."/>
            <person name="Malavazi I."/>
            <person name="Melin P."/>
            <person name="Meyer V."/>
            <person name="Mielnichuk N."/>
            <person name="Miskei M."/>
            <person name="Molnar A.P."/>
            <person name="Mule G."/>
            <person name="Ngan C.Y."/>
            <person name="Orejas M."/>
            <person name="Orosz E."/>
            <person name="Ouedraogo J.P."/>
            <person name="Overkamp K.M."/>
            <person name="Park H.-S."/>
            <person name="Perrone G."/>
            <person name="Piumi F."/>
            <person name="Punt P.J."/>
            <person name="Ram A.F."/>
            <person name="Ramon A."/>
            <person name="Rauscher S."/>
            <person name="Record E."/>
            <person name="Riano-Pachon D.M."/>
            <person name="Robert V."/>
            <person name="Roehrig J."/>
            <person name="Ruller R."/>
            <person name="Salamov A."/>
            <person name="Salih N.S."/>
            <person name="Samson R.A."/>
            <person name="Sandor E."/>
            <person name="Sanguinetti M."/>
            <person name="Schuetze T."/>
            <person name="Sepcic K."/>
            <person name="Shelest E."/>
            <person name="Sherlock G."/>
            <person name="Sophianopoulou V."/>
            <person name="Squina F.M."/>
            <person name="Sun H."/>
            <person name="Susca A."/>
            <person name="Todd R.B."/>
            <person name="Tsang A."/>
            <person name="Unkles S.E."/>
            <person name="van de Wiele N."/>
            <person name="van Rossen-Uffink D."/>
            <person name="Oliveira J.V."/>
            <person name="Vesth T.C."/>
            <person name="Visser J."/>
            <person name="Yu J.-H."/>
            <person name="Zhou M."/>
            <person name="Andersen M.R."/>
            <person name="Archer D.B."/>
            <person name="Baker S.E."/>
            <person name="Benoit I."/>
            <person name="Brakhage A.A."/>
            <person name="Braus G.H."/>
            <person name="Fischer R."/>
            <person name="Frisvad J.C."/>
            <person name="Goldman G.H."/>
            <person name="Houbraken J."/>
            <person name="Oakley B."/>
            <person name="Pocsi I."/>
            <person name="Scazzocchio C."/>
            <person name="Seiboth B."/>
            <person name="vanKuyk P.A."/>
            <person name="Wortman J."/>
            <person name="Dyer P.S."/>
            <person name="Grigoriev I.V."/>
        </authorList>
    </citation>
    <scope>NUCLEOTIDE SEQUENCE [LARGE SCALE GENOMIC DNA]</scope>
    <source>
        <strain evidence="2">CBS 101740 / IMI 381727 / IBT 21946</strain>
    </source>
</reference>
<evidence type="ECO:0000313" key="2">
    <source>
        <dbReference type="Proteomes" id="UP000184499"/>
    </source>
</evidence>
<evidence type="ECO:0000313" key="1">
    <source>
        <dbReference type="EMBL" id="OJJ71602.1"/>
    </source>
</evidence>
<dbReference type="VEuPathDB" id="FungiDB:ASPBRDRAFT_570108"/>
<name>A0A1L9UJ07_ASPBC</name>
<keyword evidence="2" id="KW-1185">Reference proteome</keyword>
<accession>A0A1L9UJ07</accession>
<sequence>MPLSHRLRMVLVFIIAKIGRGVIRGGITRRLSRRHFESVPSTLLCRLVSEYDVPLAISDGAHNIKVTISWS</sequence>
<proteinExistence type="predicted"/>
<dbReference type="RefSeq" id="XP_067478850.1">
    <property type="nucleotide sequence ID" value="XM_067627669.1"/>
</dbReference>
<dbReference type="GeneID" id="93580157"/>
<dbReference type="EMBL" id="KV878684">
    <property type="protein sequence ID" value="OJJ71602.1"/>
    <property type="molecule type" value="Genomic_DNA"/>
</dbReference>
<dbReference type="AlphaFoldDB" id="A0A1L9UJ07"/>